<feature type="compositionally biased region" description="Polar residues" evidence="1">
    <location>
        <begin position="271"/>
        <end position="283"/>
    </location>
</feature>
<evidence type="ECO:0000313" key="4">
    <source>
        <dbReference type="Proteomes" id="UP000054549"/>
    </source>
</evidence>
<dbReference type="Proteomes" id="UP000054549">
    <property type="component" value="Unassembled WGS sequence"/>
</dbReference>
<feature type="region of interest" description="Disordered" evidence="1">
    <location>
        <begin position="258"/>
        <end position="291"/>
    </location>
</feature>
<sequence length="612" mass="66908">MDILFSIATGLGLRFICLNLTEPLTRLSPVIIGVWEGAISHLVLSQDPELRQLSFDQFLAYGLRLVFDLILTQDPARPLAVVLWTGVSLWLCQFIDQQSIPLSPQQGNRRKRSRRHRVPATSSLPSHVRVYQTPQPPSDPLPHAATPPHEQPSTPPSFFLQGEGSEAIHLSPAPDHPLSALVDPPRPPSALAPQLEADDGKAQDKPAPFPTPPATFASPEMDKDLTGSARRLSTIVEASSVEDVPIIAMANLGAADGGAQGTLPERKEQDQNANGVRTTTRTDTVPLPVPDPFSRQLRSRASAQASIAADSESATFISVKPAIAHKFLLRPYPEEEVLSDELQTPLNPVARALLEDDVDNVFTDNELDDELRTPLKFTRQLGDGPLSPLSPLLSVQVRLSDVQAGSSHKPPSGTQIAGTTDATDATLLRNSLLISSEADELDSLESDAESSMLSTAVPTELYIHGDDWRKKAWEEEKKYHELKKQYDKALKELRVKDALMLKGQIAESDATIKKLHEKAARRYYKARNEPGQAFVDVHGLRVNEAVEMTEQALRKALSSGHETLRVITGRGAHSKGKLPVLKYALLRAMEKQKIPCQPDPVNPGALIVTLPP</sequence>
<organism evidence="3 4">
    <name type="scientific">Amanita muscaria (strain Koide BX008)</name>
    <dbReference type="NCBI Taxonomy" id="946122"/>
    <lineage>
        <taxon>Eukaryota</taxon>
        <taxon>Fungi</taxon>
        <taxon>Dikarya</taxon>
        <taxon>Basidiomycota</taxon>
        <taxon>Agaricomycotina</taxon>
        <taxon>Agaricomycetes</taxon>
        <taxon>Agaricomycetidae</taxon>
        <taxon>Agaricales</taxon>
        <taxon>Pluteineae</taxon>
        <taxon>Amanitaceae</taxon>
        <taxon>Amanita</taxon>
    </lineage>
</organism>
<evidence type="ECO:0000256" key="1">
    <source>
        <dbReference type="SAM" id="MobiDB-lite"/>
    </source>
</evidence>
<name>A0A0C2SRA8_AMAMK</name>
<feature type="domain" description="Smr" evidence="2">
    <location>
        <begin position="535"/>
        <end position="611"/>
    </location>
</feature>
<gene>
    <name evidence="3" type="ORF">M378DRAFT_161472</name>
</gene>
<dbReference type="Gene3D" id="3.30.1370.110">
    <property type="match status" value="1"/>
</dbReference>
<evidence type="ECO:0000259" key="2">
    <source>
        <dbReference type="PROSITE" id="PS50828"/>
    </source>
</evidence>
<reference evidence="3 4" key="1">
    <citation type="submission" date="2014-04" db="EMBL/GenBank/DDBJ databases">
        <title>Evolutionary Origins and Diversification of the Mycorrhizal Mutualists.</title>
        <authorList>
            <consortium name="DOE Joint Genome Institute"/>
            <consortium name="Mycorrhizal Genomics Consortium"/>
            <person name="Kohler A."/>
            <person name="Kuo A."/>
            <person name="Nagy L.G."/>
            <person name="Floudas D."/>
            <person name="Copeland A."/>
            <person name="Barry K.W."/>
            <person name="Cichocki N."/>
            <person name="Veneault-Fourrey C."/>
            <person name="LaButti K."/>
            <person name="Lindquist E.A."/>
            <person name="Lipzen A."/>
            <person name="Lundell T."/>
            <person name="Morin E."/>
            <person name="Murat C."/>
            <person name="Riley R."/>
            <person name="Ohm R."/>
            <person name="Sun H."/>
            <person name="Tunlid A."/>
            <person name="Henrissat B."/>
            <person name="Grigoriev I.V."/>
            <person name="Hibbett D.S."/>
            <person name="Martin F."/>
        </authorList>
    </citation>
    <scope>NUCLEOTIDE SEQUENCE [LARGE SCALE GENOMIC DNA]</scope>
    <source>
        <strain evidence="3 4">Koide BX008</strain>
    </source>
</reference>
<proteinExistence type="predicted"/>
<evidence type="ECO:0000313" key="3">
    <source>
        <dbReference type="EMBL" id="KIL65845.1"/>
    </source>
</evidence>
<dbReference type="STRING" id="946122.A0A0C2SRA8"/>
<dbReference type="SUPFAM" id="SSF160443">
    <property type="entry name" value="SMR domain-like"/>
    <property type="match status" value="1"/>
</dbReference>
<dbReference type="PANTHER" id="PTHR47417:SF1">
    <property type="entry name" value="SMR DOMAIN-CONTAINING PROTEIN YPL199C"/>
    <property type="match status" value="1"/>
</dbReference>
<dbReference type="InterPro" id="IPR002625">
    <property type="entry name" value="Smr_dom"/>
</dbReference>
<dbReference type="EMBL" id="KN818239">
    <property type="protein sequence ID" value="KIL65845.1"/>
    <property type="molecule type" value="Genomic_DNA"/>
</dbReference>
<dbReference type="InterPro" id="IPR036063">
    <property type="entry name" value="Smr_dom_sf"/>
</dbReference>
<dbReference type="HOGENOM" id="CLU_428974_0_0_1"/>
<protein>
    <recommendedName>
        <fullName evidence="2">Smr domain-containing protein</fullName>
    </recommendedName>
</protein>
<dbReference type="InParanoid" id="A0A0C2SRA8"/>
<dbReference type="SMART" id="SM00463">
    <property type="entry name" value="SMR"/>
    <property type="match status" value="1"/>
</dbReference>
<dbReference type="AlphaFoldDB" id="A0A0C2SRA8"/>
<dbReference type="OrthoDB" id="3231855at2759"/>
<dbReference type="PROSITE" id="PS50828">
    <property type="entry name" value="SMR"/>
    <property type="match status" value="1"/>
</dbReference>
<dbReference type="Pfam" id="PF01713">
    <property type="entry name" value="Smr"/>
    <property type="match status" value="1"/>
</dbReference>
<accession>A0A0C2SRA8</accession>
<feature type="compositionally biased region" description="Basic residues" evidence="1">
    <location>
        <begin position="108"/>
        <end position="118"/>
    </location>
</feature>
<feature type="region of interest" description="Disordered" evidence="1">
    <location>
        <begin position="102"/>
        <end position="221"/>
    </location>
</feature>
<keyword evidence="4" id="KW-1185">Reference proteome</keyword>
<dbReference type="InterPro" id="IPR053020">
    <property type="entry name" value="Smr_domain_protein"/>
</dbReference>
<dbReference type="PANTHER" id="PTHR47417">
    <property type="entry name" value="SMR DOMAIN-CONTAINING PROTEIN YPL199C"/>
    <property type="match status" value="1"/>
</dbReference>